<dbReference type="AlphaFoldDB" id="A0AAV3XQT4"/>
<keyword evidence="2" id="KW-0732">Signal</keyword>
<feature type="compositionally biased region" description="Acidic residues" evidence="1">
    <location>
        <begin position="17"/>
        <end position="30"/>
    </location>
</feature>
<proteinExistence type="predicted"/>
<evidence type="ECO:0000256" key="2">
    <source>
        <dbReference type="SAM" id="SignalP"/>
    </source>
</evidence>
<dbReference type="EMBL" id="BLXT01000021">
    <property type="protein sequence ID" value="GFN73684.1"/>
    <property type="molecule type" value="Genomic_DNA"/>
</dbReference>
<evidence type="ECO:0000313" key="3">
    <source>
        <dbReference type="EMBL" id="GFN73684.1"/>
    </source>
</evidence>
<gene>
    <name evidence="3" type="ORF">PoB_000019000</name>
</gene>
<dbReference type="Proteomes" id="UP000735302">
    <property type="component" value="Unassembled WGS sequence"/>
</dbReference>
<name>A0AAV3XQT4_9GAST</name>
<reference evidence="3 4" key="1">
    <citation type="journal article" date="2021" name="Elife">
        <title>Chloroplast acquisition without the gene transfer in kleptoplastic sea slugs, Plakobranchus ocellatus.</title>
        <authorList>
            <person name="Maeda T."/>
            <person name="Takahashi S."/>
            <person name="Yoshida T."/>
            <person name="Shimamura S."/>
            <person name="Takaki Y."/>
            <person name="Nagai Y."/>
            <person name="Toyoda A."/>
            <person name="Suzuki Y."/>
            <person name="Arimoto A."/>
            <person name="Ishii H."/>
            <person name="Satoh N."/>
            <person name="Nishiyama T."/>
            <person name="Hasebe M."/>
            <person name="Maruyama T."/>
            <person name="Minagawa J."/>
            <person name="Obokata J."/>
            <person name="Shigenobu S."/>
        </authorList>
    </citation>
    <scope>NUCLEOTIDE SEQUENCE [LARGE SCALE GENOMIC DNA]</scope>
</reference>
<evidence type="ECO:0000256" key="1">
    <source>
        <dbReference type="SAM" id="MobiDB-lite"/>
    </source>
</evidence>
<feature type="chain" id="PRO_5043382881" description="Secreted protein" evidence="2">
    <location>
        <begin position="17"/>
        <end position="116"/>
    </location>
</feature>
<feature type="compositionally biased region" description="Acidic residues" evidence="1">
    <location>
        <begin position="36"/>
        <end position="46"/>
    </location>
</feature>
<sequence>MMVMTIILVMMKCCDADDDDDGDGDEDDNEGSGGDDGGDRDDDGGGDEVTIYIIVEYYFIQDLPATGRAAPLGMAVKPKDSNCLIQESDSKSNVEHFRTCFLSAERGFCSILYRQI</sequence>
<protein>
    <recommendedName>
        <fullName evidence="5">Secreted protein</fullName>
    </recommendedName>
</protein>
<evidence type="ECO:0008006" key="5">
    <source>
        <dbReference type="Google" id="ProtNLM"/>
    </source>
</evidence>
<accession>A0AAV3XQT4</accession>
<keyword evidence="4" id="KW-1185">Reference proteome</keyword>
<evidence type="ECO:0000313" key="4">
    <source>
        <dbReference type="Proteomes" id="UP000735302"/>
    </source>
</evidence>
<organism evidence="3 4">
    <name type="scientific">Plakobranchus ocellatus</name>
    <dbReference type="NCBI Taxonomy" id="259542"/>
    <lineage>
        <taxon>Eukaryota</taxon>
        <taxon>Metazoa</taxon>
        <taxon>Spiralia</taxon>
        <taxon>Lophotrochozoa</taxon>
        <taxon>Mollusca</taxon>
        <taxon>Gastropoda</taxon>
        <taxon>Heterobranchia</taxon>
        <taxon>Euthyneura</taxon>
        <taxon>Panpulmonata</taxon>
        <taxon>Sacoglossa</taxon>
        <taxon>Placobranchoidea</taxon>
        <taxon>Plakobranchidae</taxon>
        <taxon>Plakobranchus</taxon>
    </lineage>
</organism>
<feature type="region of interest" description="Disordered" evidence="1">
    <location>
        <begin position="17"/>
        <end position="47"/>
    </location>
</feature>
<comment type="caution">
    <text evidence="3">The sequence shown here is derived from an EMBL/GenBank/DDBJ whole genome shotgun (WGS) entry which is preliminary data.</text>
</comment>
<feature type="signal peptide" evidence="2">
    <location>
        <begin position="1"/>
        <end position="16"/>
    </location>
</feature>